<evidence type="ECO:0000313" key="2">
    <source>
        <dbReference type="EMBL" id="MBG9979331.1"/>
    </source>
</evidence>
<name>A0ABS0LPC7_9LACT</name>
<keyword evidence="1" id="KW-0472">Membrane</keyword>
<dbReference type="EMBL" id="JACCEL010000052">
    <property type="protein sequence ID" value="MBG9979331.1"/>
    <property type="molecule type" value="Genomic_DNA"/>
</dbReference>
<proteinExistence type="predicted"/>
<organism evidence="2 3">
    <name type="scientific">Ruoffia tabacinasalis</name>
    <dbReference type="NCBI Taxonomy" id="87458"/>
    <lineage>
        <taxon>Bacteria</taxon>
        <taxon>Bacillati</taxon>
        <taxon>Bacillota</taxon>
        <taxon>Bacilli</taxon>
        <taxon>Lactobacillales</taxon>
        <taxon>Aerococcaceae</taxon>
        <taxon>Ruoffia</taxon>
    </lineage>
</organism>
<protein>
    <submittedName>
        <fullName evidence="2">Uncharacterized protein</fullName>
    </submittedName>
</protein>
<evidence type="ECO:0000313" key="3">
    <source>
        <dbReference type="Proteomes" id="UP000823401"/>
    </source>
</evidence>
<reference evidence="2 3" key="1">
    <citation type="submission" date="2020-07" db="EMBL/GenBank/DDBJ databases">
        <title>Facklamia lactis sp. nov., isolated from raw milk.</title>
        <authorList>
            <person name="Doll E.V."/>
            <person name="Huptas C."/>
            <person name="Staib L."/>
            <person name="Wenning M."/>
            <person name="Scherer S."/>
        </authorList>
    </citation>
    <scope>NUCLEOTIDE SEQUENCE [LARGE SCALE GENOMIC DNA]</scope>
    <source>
        <strain evidence="2 3">DSM 104272</strain>
    </source>
</reference>
<sequence length="119" mass="13609">MSKQIRKYIVWFIGGGLLAVLLYFMTMSKANNIHTSQEENRKIEAQIQSIYQRNLQGANAEDVDLYLSTITTKAREETGEVMAQFFTDFDVKQDLLEFEVIDIEPDTIVAKARQKAVGE</sequence>
<keyword evidence="1" id="KW-1133">Transmembrane helix</keyword>
<comment type="caution">
    <text evidence="2">The sequence shown here is derived from an EMBL/GenBank/DDBJ whole genome shotgun (WGS) entry which is preliminary data.</text>
</comment>
<evidence type="ECO:0000256" key="1">
    <source>
        <dbReference type="SAM" id="Phobius"/>
    </source>
</evidence>
<accession>A0ABS0LPC7</accession>
<dbReference type="Proteomes" id="UP000823401">
    <property type="component" value="Unassembled WGS sequence"/>
</dbReference>
<keyword evidence="3" id="KW-1185">Reference proteome</keyword>
<feature type="transmembrane region" description="Helical" evidence="1">
    <location>
        <begin position="9"/>
        <end position="26"/>
    </location>
</feature>
<gene>
    <name evidence="2" type="ORF">HYQ42_11155</name>
</gene>
<keyword evidence="1" id="KW-0812">Transmembrane</keyword>
<dbReference type="RefSeq" id="WP_197105349.1">
    <property type="nucleotide sequence ID" value="NZ_JACCEL010000052.1"/>
</dbReference>